<comment type="caution">
    <text evidence="7">The sequence shown here is derived from an EMBL/GenBank/DDBJ whole genome shotgun (WGS) entry which is preliminary data.</text>
</comment>
<keyword evidence="5 6" id="KW-0472">Membrane</keyword>
<keyword evidence="3 6" id="KW-0812">Transmembrane</keyword>
<dbReference type="PANTHER" id="PTHR30086">
    <property type="entry name" value="ARGININE EXPORTER PROTEIN ARGO"/>
    <property type="match status" value="1"/>
</dbReference>
<feature type="transmembrane region" description="Helical" evidence="6">
    <location>
        <begin position="177"/>
        <end position="197"/>
    </location>
</feature>
<feature type="transmembrane region" description="Helical" evidence="6">
    <location>
        <begin position="69"/>
        <end position="87"/>
    </location>
</feature>
<dbReference type="OrthoDB" id="14103at2"/>
<protein>
    <recommendedName>
        <fullName evidence="9">Lysine transporter LysE</fullName>
    </recommendedName>
</protein>
<name>A0A0P6YUT0_9CHLR</name>
<evidence type="ECO:0000256" key="2">
    <source>
        <dbReference type="ARBA" id="ARBA00022475"/>
    </source>
</evidence>
<dbReference type="STRING" id="70996.SE18_09245"/>
<proteinExistence type="predicted"/>
<evidence type="ECO:0000256" key="6">
    <source>
        <dbReference type="SAM" id="Phobius"/>
    </source>
</evidence>
<evidence type="ECO:0000256" key="1">
    <source>
        <dbReference type="ARBA" id="ARBA00004651"/>
    </source>
</evidence>
<evidence type="ECO:0000313" key="7">
    <source>
        <dbReference type="EMBL" id="KPL88852.1"/>
    </source>
</evidence>
<accession>A0A0P6YUT0</accession>
<keyword evidence="8" id="KW-1185">Reference proteome</keyword>
<feature type="transmembrane region" description="Helical" evidence="6">
    <location>
        <begin position="39"/>
        <end position="63"/>
    </location>
</feature>
<keyword evidence="2" id="KW-1003">Cell membrane</keyword>
<dbReference type="GO" id="GO:0005886">
    <property type="term" value="C:plasma membrane"/>
    <property type="evidence" value="ECO:0007669"/>
    <property type="project" value="UniProtKB-SubCell"/>
</dbReference>
<dbReference type="RefSeq" id="WP_054534157.1">
    <property type="nucleotide sequence ID" value="NZ_LGKP01000015.1"/>
</dbReference>
<dbReference type="AlphaFoldDB" id="A0A0P6YUT0"/>
<evidence type="ECO:0000256" key="4">
    <source>
        <dbReference type="ARBA" id="ARBA00022989"/>
    </source>
</evidence>
<keyword evidence="4 6" id="KW-1133">Transmembrane helix</keyword>
<dbReference type="GO" id="GO:0015171">
    <property type="term" value="F:amino acid transmembrane transporter activity"/>
    <property type="evidence" value="ECO:0007669"/>
    <property type="project" value="TreeGrafter"/>
</dbReference>
<feature type="transmembrane region" description="Helical" evidence="6">
    <location>
        <begin position="108"/>
        <end position="129"/>
    </location>
</feature>
<evidence type="ECO:0008006" key="9">
    <source>
        <dbReference type="Google" id="ProtNLM"/>
    </source>
</evidence>
<evidence type="ECO:0000313" key="8">
    <source>
        <dbReference type="Proteomes" id="UP000050277"/>
    </source>
</evidence>
<sequence>MIEYWLQALGLGLAAGLLPGPMLGLVIRETLEHGRRAGYLVACAPLLTDAPIILIALFVANALPASINRWLGLAGGLFLIWMGIDAWRAKPQTEANGAAWGSLGRALITNWLNPHPWLFWLPIGGPLLITIQRQYGWFATVSFLLVFYLLLLGSKILLSEIVARSRRFLQGAAYRWVMRGCSGLLIGLGIVLIAEYLG</sequence>
<gene>
    <name evidence="7" type="ORF">SE18_09245</name>
</gene>
<feature type="transmembrane region" description="Helical" evidence="6">
    <location>
        <begin position="6"/>
        <end position="27"/>
    </location>
</feature>
<dbReference type="PANTHER" id="PTHR30086:SF20">
    <property type="entry name" value="ARGININE EXPORTER PROTEIN ARGO-RELATED"/>
    <property type="match status" value="1"/>
</dbReference>
<feature type="transmembrane region" description="Helical" evidence="6">
    <location>
        <begin position="135"/>
        <end position="157"/>
    </location>
</feature>
<evidence type="ECO:0000256" key="5">
    <source>
        <dbReference type="ARBA" id="ARBA00023136"/>
    </source>
</evidence>
<comment type="subcellular location">
    <subcellularLocation>
        <location evidence="1">Cell membrane</location>
        <topology evidence="1">Multi-pass membrane protein</topology>
    </subcellularLocation>
</comment>
<organism evidence="7 8">
    <name type="scientific">Herpetosiphon geysericola</name>
    <dbReference type="NCBI Taxonomy" id="70996"/>
    <lineage>
        <taxon>Bacteria</taxon>
        <taxon>Bacillati</taxon>
        <taxon>Chloroflexota</taxon>
        <taxon>Chloroflexia</taxon>
        <taxon>Herpetosiphonales</taxon>
        <taxon>Herpetosiphonaceae</taxon>
        <taxon>Herpetosiphon</taxon>
    </lineage>
</organism>
<dbReference type="Pfam" id="PF01810">
    <property type="entry name" value="LysE"/>
    <property type="match status" value="1"/>
</dbReference>
<dbReference type="Proteomes" id="UP000050277">
    <property type="component" value="Unassembled WGS sequence"/>
</dbReference>
<dbReference type="EMBL" id="LGKP01000015">
    <property type="protein sequence ID" value="KPL88852.1"/>
    <property type="molecule type" value="Genomic_DNA"/>
</dbReference>
<reference evidence="7 8" key="1">
    <citation type="submission" date="2015-07" db="EMBL/GenBank/DDBJ databases">
        <title>Whole genome sequence of Herpetosiphon geysericola DSM 7119.</title>
        <authorList>
            <person name="Hemp J."/>
            <person name="Ward L.M."/>
            <person name="Pace L.A."/>
            <person name="Fischer W.W."/>
        </authorList>
    </citation>
    <scope>NUCLEOTIDE SEQUENCE [LARGE SCALE GENOMIC DNA]</scope>
    <source>
        <strain evidence="7 8">DSM 7119</strain>
    </source>
</reference>
<evidence type="ECO:0000256" key="3">
    <source>
        <dbReference type="ARBA" id="ARBA00022692"/>
    </source>
</evidence>
<dbReference type="InterPro" id="IPR001123">
    <property type="entry name" value="LeuE-type"/>
</dbReference>